<feature type="domain" description="NAD-dependent epimerase/dehydratase" evidence="1">
    <location>
        <begin position="4"/>
        <end position="203"/>
    </location>
</feature>
<dbReference type="PANTHER" id="PTHR43245">
    <property type="entry name" value="BIFUNCTIONAL POLYMYXIN RESISTANCE PROTEIN ARNA"/>
    <property type="match status" value="1"/>
</dbReference>
<dbReference type="AlphaFoldDB" id="A0A645AHW6"/>
<accession>A0A645AHW6</accession>
<reference evidence="2" key="1">
    <citation type="submission" date="2019-08" db="EMBL/GenBank/DDBJ databases">
        <authorList>
            <person name="Kucharzyk K."/>
            <person name="Murdoch R.W."/>
            <person name="Higgins S."/>
            <person name="Loffler F."/>
        </authorList>
    </citation>
    <scope>NUCLEOTIDE SEQUENCE</scope>
</reference>
<dbReference type="EMBL" id="VSSQ01012440">
    <property type="protein sequence ID" value="MPM49244.1"/>
    <property type="molecule type" value="Genomic_DNA"/>
</dbReference>
<dbReference type="Gene3D" id="3.40.50.720">
    <property type="entry name" value="NAD(P)-binding Rossmann-like Domain"/>
    <property type="match status" value="1"/>
</dbReference>
<dbReference type="PANTHER" id="PTHR43245:SF58">
    <property type="entry name" value="BLL5923 PROTEIN"/>
    <property type="match status" value="1"/>
</dbReference>
<evidence type="ECO:0000259" key="1">
    <source>
        <dbReference type="Pfam" id="PF01370"/>
    </source>
</evidence>
<evidence type="ECO:0000313" key="2">
    <source>
        <dbReference type="EMBL" id="MPM49244.1"/>
    </source>
</evidence>
<dbReference type="Pfam" id="PF01370">
    <property type="entry name" value="Epimerase"/>
    <property type="match status" value="1"/>
</dbReference>
<name>A0A645AHW6_9ZZZZ</name>
<comment type="caution">
    <text evidence="2">The sequence shown here is derived from an EMBL/GenBank/DDBJ whole genome shotgun (WGS) entry which is preliminary data.</text>
</comment>
<organism evidence="2">
    <name type="scientific">bioreactor metagenome</name>
    <dbReference type="NCBI Taxonomy" id="1076179"/>
    <lineage>
        <taxon>unclassified sequences</taxon>
        <taxon>metagenomes</taxon>
        <taxon>ecological metagenomes</taxon>
    </lineage>
</organism>
<sequence length="293" mass="33523">MKKILITGADSYIGSSFESWLSHWPDSYRVDTVGTRDGKWKDKDFSDYDVVFHVAGIAHQDTKADQEDLYYRINRDLTIAVAEKAKREGVKQFIFMSSMIVYGASSRVGEVKVVDRETIPEPINFYGNSKLLAEQGILPLQGDSFNVVVLRPPMIYGKGSKGNYPLLAKFAKAAPLFPDISNQRSMLHIDNLTEFIRLMIDNEDYGIFFPQNKEYVTISEMVRMIADVHNRSIHLTKIFNPILRLLSPRVNVINKVFGSLCYTKDISEYKVDYRIRDLEQSIKETESLLQTGE</sequence>
<keyword evidence="2" id="KW-0413">Isomerase</keyword>
<proteinExistence type="predicted"/>
<dbReference type="GO" id="GO:0016853">
    <property type="term" value="F:isomerase activity"/>
    <property type="evidence" value="ECO:0007669"/>
    <property type="project" value="UniProtKB-KW"/>
</dbReference>
<dbReference type="EC" id="5.1.3.26" evidence="2"/>
<dbReference type="InterPro" id="IPR050177">
    <property type="entry name" value="Lipid_A_modif_metabolic_enz"/>
</dbReference>
<dbReference type="SUPFAM" id="SSF51735">
    <property type="entry name" value="NAD(P)-binding Rossmann-fold domains"/>
    <property type="match status" value="1"/>
</dbReference>
<dbReference type="InterPro" id="IPR001509">
    <property type="entry name" value="Epimerase_deHydtase"/>
</dbReference>
<protein>
    <submittedName>
        <fullName evidence="2">N-acetyl-alpha-D-glucosaminyl-diphospho-ditrans, octacis-undecaprenol 4-epimerase</fullName>
        <ecNumber evidence="2">5.1.3.26</ecNumber>
    </submittedName>
</protein>
<gene>
    <name evidence="2" type="primary">gnu_10</name>
    <name evidence="2" type="ORF">SDC9_95972</name>
</gene>
<dbReference type="InterPro" id="IPR036291">
    <property type="entry name" value="NAD(P)-bd_dom_sf"/>
</dbReference>